<dbReference type="EMBL" id="UYWY01019445">
    <property type="protein sequence ID" value="VDM37438.1"/>
    <property type="molecule type" value="Genomic_DNA"/>
</dbReference>
<protein>
    <submittedName>
        <fullName evidence="2 4">Uncharacterized protein</fullName>
    </submittedName>
</protein>
<feature type="chain" id="PRO_5044553096" evidence="1">
    <location>
        <begin position="28"/>
        <end position="94"/>
    </location>
</feature>
<keyword evidence="3" id="KW-1185">Reference proteome</keyword>
<evidence type="ECO:0000313" key="2">
    <source>
        <dbReference type="EMBL" id="VDM37438.1"/>
    </source>
</evidence>
<gene>
    <name evidence="2" type="ORF">TCNE_LOCUS6145</name>
</gene>
<sequence length="94" mass="11079">MTTAGNVLPSVMKYLVLFVVLLVLAEAQQNRQPCRRCVSNAYYYNGNRRMYCRGYSQYNQCNQCCRVWANQEYGNPGNWYGYIYQRNCNCCRPC</sequence>
<feature type="signal peptide" evidence="1">
    <location>
        <begin position="1"/>
        <end position="27"/>
    </location>
</feature>
<proteinExistence type="predicted"/>
<name>A0A183UCC5_TOXCA</name>
<evidence type="ECO:0000313" key="4">
    <source>
        <dbReference type="WBParaSite" id="TCNE_0000614501-mRNA-1"/>
    </source>
</evidence>
<dbReference type="WBParaSite" id="TCNE_0000614501-mRNA-1">
    <property type="protein sequence ID" value="TCNE_0000614501-mRNA-1"/>
    <property type="gene ID" value="TCNE_0000614501"/>
</dbReference>
<reference evidence="2 3" key="2">
    <citation type="submission" date="2018-11" db="EMBL/GenBank/DDBJ databases">
        <authorList>
            <consortium name="Pathogen Informatics"/>
        </authorList>
    </citation>
    <scope>NUCLEOTIDE SEQUENCE [LARGE SCALE GENOMIC DNA]</scope>
</reference>
<dbReference type="Proteomes" id="UP000050794">
    <property type="component" value="Unassembled WGS sequence"/>
</dbReference>
<evidence type="ECO:0000313" key="3">
    <source>
        <dbReference type="Proteomes" id="UP000050794"/>
    </source>
</evidence>
<accession>A0A183UCC5</accession>
<dbReference type="AlphaFoldDB" id="A0A183UCC5"/>
<reference evidence="4" key="1">
    <citation type="submission" date="2016-06" db="UniProtKB">
        <authorList>
            <consortium name="WormBaseParasite"/>
        </authorList>
    </citation>
    <scope>IDENTIFICATION</scope>
</reference>
<organism evidence="3 4">
    <name type="scientific">Toxocara canis</name>
    <name type="common">Canine roundworm</name>
    <dbReference type="NCBI Taxonomy" id="6265"/>
    <lineage>
        <taxon>Eukaryota</taxon>
        <taxon>Metazoa</taxon>
        <taxon>Ecdysozoa</taxon>
        <taxon>Nematoda</taxon>
        <taxon>Chromadorea</taxon>
        <taxon>Rhabditida</taxon>
        <taxon>Spirurina</taxon>
        <taxon>Ascaridomorpha</taxon>
        <taxon>Ascaridoidea</taxon>
        <taxon>Toxocaridae</taxon>
        <taxon>Toxocara</taxon>
    </lineage>
</organism>
<evidence type="ECO:0000256" key="1">
    <source>
        <dbReference type="SAM" id="SignalP"/>
    </source>
</evidence>
<keyword evidence="1" id="KW-0732">Signal</keyword>